<dbReference type="PANTHER" id="PTHR10476">
    <property type="entry name" value="CHARGED MULTIVESICULAR BODY PROTEIN"/>
    <property type="match status" value="1"/>
</dbReference>
<feature type="region of interest" description="Disordered" evidence="1">
    <location>
        <begin position="1"/>
        <end position="24"/>
    </location>
</feature>
<dbReference type="InParanoid" id="A0A0V0QLJ0"/>
<dbReference type="OMA" id="EMMKIGI"/>
<accession>A0A0V0QLJ0</accession>
<dbReference type="Pfam" id="PF03357">
    <property type="entry name" value="Snf7"/>
    <property type="match status" value="1"/>
</dbReference>
<evidence type="ECO:0000313" key="3">
    <source>
        <dbReference type="Proteomes" id="UP000054937"/>
    </source>
</evidence>
<reference evidence="2 3" key="1">
    <citation type="journal article" date="2015" name="Sci. Rep.">
        <title>Genome of the facultative scuticociliatosis pathogen Pseudocohnilembus persalinus provides insight into its virulence through horizontal gene transfer.</title>
        <authorList>
            <person name="Xiong J."/>
            <person name="Wang G."/>
            <person name="Cheng J."/>
            <person name="Tian M."/>
            <person name="Pan X."/>
            <person name="Warren A."/>
            <person name="Jiang C."/>
            <person name="Yuan D."/>
            <person name="Miao W."/>
        </authorList>
    </citation>
    <scope>NUCLEOTIDE SEQUENCE [LARGE SCALE GENOMIC DNA]</scope>
    <source>
        <strain evidence="2">36N120E</strain>
    </source>
</reference>
<sequence>MGANNSQPQQEPQPKKIDELSKDELKEKQREFKKEIMRGEREIDREIFKLEMARKKAQKDLEKECKKQTGGDKFVKQTYAKQLVKCDKQKGNYMNQKMKLQDVGFTVDNYFTQVKMGKIMGKSTEVMKSINDMMNIPEMQKNMAQMQREMEKMGIIDEMMQDTMESMNNDDDLDVDDEVQKMINNVEKEVMEQNAKKNPIQQQQQQQQQQEQPQQEDDFANRLNALKE</sequence>
<proteinExistence type="predicted"/>
<gene>
    <name evidence="2" type="ORF">PPERSA_10182</name>
</gene>
<comment type="caution">
    <text evidence="2">The sequence shown here is derived from an EMBL/GenBank/DDBJ whole genome shotgun (WGS) entry which is preliminary data.</text>
</comment>
<dbReference type="InterPro" id="IPR005024">
    <property type="entry name" value="Snf7_fam"/>
</dbReference>
<protein>
    <recommendedName>
        <fullName evidence="4">Snf7-domain-containing protein</fullName>
    </recommendedName>
</protein>
<evidence type="ECO:0000313" key="2">
    <source>
        <dbReference type="EMBL" id="KRX03101.1"/>
    </source>
</evidence>
<feature type="compositionally biased region" description="Basic and acidic residues" evidence="1">
    <location>
        <begin position="13"/>
        <end position="24"/>
    </location>
</feature>
<evidence type="ECO:0000256" key="1">
    <source>
        <dbReference type="SAM" id="MobiDB-lite"/>
    </source>
</evidence>
<feature type="compositionally biased region" description="Low complexity" evidence="1">
    <location>
        <begin position="201"/>
        <end position="213"/>
    </location>
</feature>
<dbReference type="Proteomes" id="UP000054937">
    <property type="component" value="Unassembled WGS sequence"/>
</dbReference>
<dbReference type="Gene3D" id="6.10.140.1230">
    <property type="match status" value="1"/>
</dbReference>
<name>A0A0V0QLJ0_PSEPJ</name>
<keyword evidence="3" id="KW-1185">Reference proteome</keyword>
<dbReference type="FunCoup" id="A0A0V0QLJ0">
    <property type="interactions" value="441"/>
</dbReference>
<dbReference type="AlphaFoldDB" id="A0A0V0QLJ0"/>
<dbReference type="OrthoDB" id="2329734at2759"/>
<dbReference type="GO" id="GO:0007034">
    <property type="term" value="P:vacuolar transport"/>
    <property type="evidence" value="ECO:0007669"/>
    <property type="project" value="InterPro"/>
</dbReference>
<organism evidence="2 3">
    <name type="scientific">Pseudocohnilembus persalinus</name>
    <name type="common">Ciliate</name>
    <dbReference type="NCBI Taxonomy" id="266149"/>
    <lineage>
        <taxon>Eukaryota</taxon>
        <taxon>Sar</taxon>
        <taxon>Alveolata</taxon>
        <taxon>Ciliophora</taxon>
        <taxon>Intramacronucleata</taxon>
        <taxon>Oligohymenophorea</taxon>
        <taxon>Scuticociliatia</taxon>
        <taxon>Philasterida</taxon>
        <taxon>Pseudocohnilembidae</taxon>
        <taxon>Pseudocohnilembus</taxon>
    </lineage>
</organism>
<feature type="region of interest" description="Disordered" evidence="1">
    <location>
        <begin position="191"/>
        <end position="228"/>
    </location>
</feature>
<evidence type="ECO:0008006" key="4">
    <source>
        <dbReference type="Google" id="ProtNLM"/>
    </source>
</evidence>
<feature type="compositionally biased region" description="Polar residues" evidence="1">
    <location>
        <begin position="1"/>
        <end position="12"/>
    </location>
</feature>
<dbReference type="EMBL" id="LDAU01000144">
    <property type="protein sequence ID" value="KRX03101.1"/>
    <property type="molecule type" value="Genomic_DNA"/>
</dbReference>